<dbReference type="Proteomes" id="UP000241899">
    <property type="component" value="Unassembled WGS sequence"/>
</dbReference>
<gene>
    <name evidence="4" type="ORF">C5F46_07295</name>
</gene>
<organism evidence="4 5">
    <name type="scientific">Phaeovulum veldkampii DSM 11550</name>
    <dbReference type="NCBI Taxonomy" id="1185920"/>
    <lineage>
        <taxon>Bacteria</taxon>
        <taxon>Pseudomonadati</taxon>
        <taxon>Pseudomonadota</taxon>
        <taxon>Alphaproteobacteria</taxon>
        <taxon>Rhodobacterales</taxon>
        <taxon>Paracoccaceae</taxon>
        <taxon>Phaeovulum</taxon>
    </lineage>
</organism>
<dbReference type="CDD" id="cd04301">
    <property type="entry name" value="NAT_SF"/>
    <property type="match status" value="1"/>
</dbReference>
<dbReference type="PROSITE" id="PS51186">
    <property type="entry name" value="GNAT"/>
    <property type="match status" value="1"/>
</dbReference>
<dbReference type="GO" id="GO:0016747">
    <property type="term" value="F:acyltransferase activity, transferring groups other than amino-acyl groups"/>
    <property type="evidence" value="ECO:0007669"/>
    <property type="project" value="InterPro"/>
</dbReference>
<reference evidence="4 5" key="1">
    <citation type="submission" date="2018-03" db="EMBL/GenBank/DDBJ databases">
        <title>Rhodobacter veldkampii.</title>
        <authorList>
            <person name="Meyer T.E."/>
            <person name="Miller S."/>
            <person name="Lodha T."/>
            <person name="Gandham S."/>
            <person name="Chintalapati S."/>
            <person name="Chintalapati V.R."/>
        </authorList>
    </citation>
    <scope>NUCLEOTIDE SEQUENCE [LARGE SCALE GENOMIC DNA]</scope>
    <source>
        <strain evidence="4 5">DSM 11550</strain>
    </source>
</reference>
<dbReference type="Pfam" id="PF00583">
    <property type="entry name" value="Acetyltransf_1"/>
    <property type="match status" value="1"/>
</dbReference>
<dbReference type="EMBL" id="PZKF01000013">
    <property type="protein sequence ID" value="PTE17832.1"/>
    <property type="molecule type" value="Genomic_DNA"/>
</dbReference>
<dbReference type="PANTHER" id="PTHR43877">
    <property type="entry name" value="AMINOALKYLPHOSPHONATE N-ACETYLTRANSFERASE-RELATED-RELATED"/>
    <property type="match status" value="1"/>
</dbReference>
<dbReference type="InterPro" id="IPR050832">
    <property type="entry name" value="Bact_Acetyltransf"/>
</dbReference>
<dbReference type="Gene3D" id="3.40.630.30">
    <property type="match status" value="1"/>
</dbReference>
<keyword evidence="1 4" id="KW-0808">Transferase</keyword>
<evidence type="ECO:0000256" key="2">
    <source>
        <dbReference type="ARBA" id="ARBA00023315"/>
    </source>
</evidence>
<evidence type="ECO:0000313" key="4">
    <source>
        <dbReference type="EMBL" id="PTE17832.1"/>
    </source>
</evidence>
<dbReference type="RefSeq" id="WP_107324701.1">
    <property type="nucleotide sequence ID" value="NZ_NHSP01000069.1"/>
</dbReference>
<name>A0A2T4JIY0_9RHOB</name>
<sequence>MPLIRPPRPEDRPAWERLYAGYAAFYRVDQTPEMRARVWGWVIDPAHEVEARLAVAPDGALLGLAHFRPFARPLSASTGGFLDDLFVAPEARGQGVARALIEALRAETAARGWSVLRWITADDNVPARVLYDSLAQATRWLTYDARP</sequence>
<keyword evidence="5" id="KW-1185">Reference proteome</keyword>
<keyword evidence="2" id="KW-0012">Acyltransferase</keyword>
<protein>
    <submittedName>
        <fullName evidence="4">GNAT family N-acetyltransferase</fullName>
    </submittedName>
</protein>
<dbReference type="InterPro" id="IPR016181">
    <property type="entry name" value="Acyl_CoA_acyltransferase"/>
</dbReference>
<evidence type="ECO:0000256" key="1">
    <source>
        <dbReference type="ARBA" id="ARBA00022679"/>
    </source>
</evidence>
<dbReference type="SUPFAM" id="SSF55729">
    <property type="entry name" value="Acyl-CoA N-acyltransferases (Nat)"/>
    <property type="match status" value="1"/>
</dbReference>
<dbReference type="OrthoDB" id="9805924at2"/>
<evidence type="ECO:0000313" key="5">
    <source>
        <dbReference type="Proteomes" id="UP000241899"/>
    </source>
</evidence>
<accession>A0A2T4JIY0</accession>
<feature type="domain" description="N-acetyltransferase" evidence="3">
    <location>
        <begin position="2"/>
        <end position="147"/>
    </location>
</feature>
<evidence type="ECO:0000259" key="3">
    <source>
        <dbReference type="PROSITE" id="PS51186"/>
    </source>
</evidence>
<dbReference type="AlphaFoldDB" id="A0A2T4JIY0"/>
<dbReference type="InterPro" id="IPR000182">
    <property type="entry name" value="GNAT_dom"/>
</dbReference>
<proteinExistence type="predicted"/>
<comment type="caution">
    <text evidence="4">The sequence shown here is derived from an EMBL/GenBank/DDBJ whole genome shotgun (WGS) entry which is preliminary data.</text>
</comment>